<dbReference type="EMBL" id="JYDP01000067">
    <property type="protein sequence ID" value="KRZ09804.1"/>
    <property type="molecule type" value="Genomic_DNA"/>
</dbReference>
<evidence type="ECO:0000313" key="1">
    <source>
        <dbReference type="EMBL" id="KRZ09804.1"/>
    </source>
</evidence>
<accession>A0A0V1HHD4</accession>
<sequence length="114" mass="13439">MTIDDCAYSTNEYCKAKIFGFINLKSIENKYIHVIFWLLITVRFQWRHVSLSTLTSRQAVHHFASIDQYLIFSDFFCLPKVASQNCVHQLNNGFNFHVTQFNVVQANPPFPHYY</sequence>
<dbReference type="Proteomes" id="UP000055024">
    <property type="component" value="Unassembled WGS sequence"/>
</dbReference>
<reference evidence="1 2" key="1">
    <citation type="submission" date="2015-01" db="EMBL/GenBank/DDBJ databases">
        <title>Evolution of Trichinella species and genotypes.</title>
        <authorList>
            <person name="Korhonen P.K."/>
            <person name="Edoardo P."/>
            <person name="Giuseppe L.R."/>
            <person name="Gasser R.B."/>
        </authorList>
    </citation>
    <scope>NUCLEOTIDE SEQUENCE [LARGE SCALE GENOMIC DNA]</scope>
    <source>
        <strain evidence="1">ISS1029</strain>
    </source>
</reference>
<name>A0A0V1HHD4_9BILA</name>
<dbReference type="AlphaFoldDB" id="A0A0V1HHD4"/>
<comment type="caution">
    <text evidence="1">The sequence shown here is derived from an EMBL/GenBank/DDBJ whole genome shotgun (WGS) entry which is preliminary data.</text>
</comment>
<organism evidence="1 2">
    <name type="scientific">Trichinella zimbabwensis</name>
    <dbReference type="NCBI Taxonomy" id="268475"/>
    <lineage>
        <taxon>Eukaryota</taxon>
        <taxon>Metazoa</taxon>
        <taxon>Ecdysozoa</taxon>
        <taxon>Nematoda</taxon>
        <taxon>Enoplea</taxon>
        <taxon>Dorylaimia</taxon>
        <taxon>Trichinellida</taxon>
        <taxon>Trichinellidae</taxon>
        <taxon>Trichinella</taxon>
    </lineage>
</organism>
<evidence type="ECO:0000313" key="2">
    <source>
        <dbReference type="Proteomes" id="UP000055024"/>
    </source>
</evidence>
<gene>
    <name evidence="1" type="ORF">T11_11554</name>
</gene>
<proteinExistence type="predicted"/>
<protein>
    <submittedName>
        <fullName evidence="1">Uncharacterized protein</fullName>
    </submittedName>
</protein>
<keyword evidence="2" id="KW-1185">Reference proteome</keyword>